<dbReference type="PANTHER" id="PTHR32134">
    <property type="entry name" value="FNIP REPEAT-CONTAINING PROTEIN"/>
    <property type="match status" value="1"/>
</dbReference>
<dbReference type="Gene3D" id="3.80.10.10">
    <property type="entry name" value="Ribonuclease Inhibitor"/>
    <property type="match status" value="1"/>
</dbReference>
<name>A0A3G5A106_9VIRU</name>
<evidence type="ECO:0000313" key="2">
    <source>
        <dbReference type="EMBL" id="AYV80184.1"/>
    </source>
</evidence>
<dbReference type="InterPro" id="IPR032675">
    <property type="entry name" value="LRR_dom_sf"/>
</dbReference>
<gene>
    <name evidence="2" type="ORF">Gaeavirus14_14</name>
</gene>
<organism evidence="2">
    <name type="scientific">Gaeavirus sp</name>
    <dbReference type="NCBI Taxonomy" id="2487767"/>
    <lineage>
        <taxon>Viruses</taxon>
        <taxon>Varidnaviria</taxon>
        <taxon>Bamfordvirae</taxon>
        <taxon>Nucleocytoviricota</taxon>
        <taxon>Megaviricetes</taxon>
        <taxon>Imitervirales</taxon>
        <taxon>Mimiviridae</taxon>
        <taxon>Klosneuvirinae</taxon>
    </lineage>
</organism>
<keyword evidence="1" id="KW-0677">Repeat</keyword>
<evidence type="ECO:0000256" key="1">
    <source>
        <dbReference type="ARBA" id="ARBA00022737"/>
    </source>
</evidence>
<accession>A0A3G5A106</accession>
<reference evidence="2" key="1">
    <citation type="submission" date="2018-10" db="EMBL/GenBank/DDBJ databases">
        <title>Hidden diversity of soil giant viruses.</title>
        <authorList>
            <person name="Schulz F."/>
            <person name="Alteio L."/>
            <person name="Goudeau D."/>
            <person name="Ryan E.M."/>
            <person name="Malmstrom R.R."/>
            <person name="Blanchard J."/>
            <person name="Woyke T."/>
        </authorList>
    </citation>
    <scope>NUCLEOTIDE SEQUENCE</scope>
    <source>
        <strain evidence="2">GAV1</strain>
    </source>
</reference>
<dbReference type="SUPFAM" id="SSF52058">
    <property type="entry name" value="L domain-like"/>
    <property type="match status" value="1"/>
</dbReference>
<dbReference type="InterPro" id="IPR051251">
    <property type="entry name" value="STK_FNIP-Repeat"/>
</dbReference>
<dbReference type="EMBL" id="MK072212">
    <property type="protein sequence ID" value="AYV80184.1"/>
    <property type="molecule type" value="Genomic_DNA"/>
</dbReference>
<dbReference type="PANTHER" id="PTHR32134:SF92">
    <property type="entry name" value="FNIP REPEAT-CONTAINING PROTEIN"/>
    <property type="match status" value="1"/>
</dbReference>
<proteinExistence type="predicted"/>
<sequence>MSYSFARPSIKSPTMINISSLDKHDLIHAHDQVNSTIIKLLSIRHGIPLGKCRLESFYGVGILHFSDQEIIDFGEYTFVLNVEDINIDVSYDCRITDFSCFKQLQQFDLRCNSLYFITKLRLPDTLKMLYVNIRISIIGMVLPHGLQTLKFGFEYHNSLVGIVFPNDLKRIEIDRGSSLVGVIFPDSLQELILGLNHTYSFADVIFPERLRFIEFRSTANLKDIVLPKYIEKIKMTYCTLMSTSGMVLPETLTCLKLSSTMETHSLKCRVTIPSNFTDIEIDYETMSDKTLIFPDTLKKLTIIDLATSLNDLPRSIEELNIHSVSENVTNLPMGLKKITISDMTDTDIASKFERLPYGCTITTI</sequence>
<protein>
    <submittedName>
        <fullName evidence="2">Uncharacterized protein</fullName>
    </submittedName>
</protein>